<feature type="compositionally biased region" description="Polar residues" evidence="2">
    <location>
        <begin position="1"/>
        <end position="11"/>
    </location>
</feature>
<dbReference type="Proteomes" id="UP000032430">
    <property type="component" value="Chromosome I"/>
</dbReference>
<sequence>MKSVKNSSDSIGSGYPKTTGRLKKIVGTSNSAPTKVAFAGDSTLDNSAWIGSKGTLPHEKATVPHQTAIALAESKEKPDSSYDIANFAVDGATTADLMTDCPLNKVLPADSDHPNNTVHQLEAITQWGPDVVVLSVGGNNYREALMDTLQSQLNYPQLLLRITPESAKERIRTEFKKVKEQLLEDYKQIIDKLIDNNHQLKRIVLLSQYYPAITEFTPYFIYTGFSHIARAEGKGQNPFTAVEETMNELYREVLQYATTKNTEIVFADATSSLSPLGGNHALQIEPNEKGSKILGQLIANAVEYTFPDEDLESNERSIALLRMNADEKTVRSQLMQQSQLNDFKVKTVEQFIQENRYRHLGLLFSPSSRLNSRFEGAYHLIMGKQFDSEYTGLFAFGLLDLTLIPVLASYLWRVATKENVHTSLRITAGVVSAPILLSKMVVGLALMLVLALPILGYDQVTALFSTSEQSPTPTDEQEETINSDISPKV</sequence>
<evidence type="ECO:0000256" key="1">
    <source>
        <dbReference type="SAM" id="Coils"/>
    </source>
</evidence>
<dbReference type="InterPro" id="IPR036514">
    <property type="entry name" value="SGNH_hydro_sf"/>
</dbReference>
<keyword evidence="5" id="KW-1185">Reference proteome</keyword>
<feature type="coiled-coil region" evidence="1">
    <location>
        <begin position="176"/>
        <end position="203"/>
    </location>
</feature>
<feature type="transmembrane region" description="Helical" evidence="3">
    <location>
        <begin position="390"/>
        <end position="412"/>
    </location>
</feature>
<feature type="region of interest" description="Disordered" evidence="2">
    <location>
        <begin position="1"/>
        <end position="26"/>
    </location>
</feature>
<organism evidence="4 5">
    <name type="scientific">Legionella fallonii LLAP-10</name>
    <dbReference type="NCBI Taxonomy" id="1212491"/>
    <lineage>
        <taxon>Bacteria</taxon>
        <taxon>Pseudomonadati</taxon>
        <taxon>Pseudomonadota</taxon>
        <taxon>Gammaproteobacteria</taxon>
        <taxon>Legionellales</taxon>
        <taxon>Legionellaceae</taxon>
        <taxon>Legionella</taxon>
    </lineage>
</organism>
<dbReference type="RefSeq" id="WP_045094853.1">
    <property type="nucleotide sequence ID" value="NZ_LN614827.1"/>
</dbReference>
<dbReference type="SUPFAM" id="SSF52266">
    <property type="entry name" value="SGNH hydrolase"/>
    <property type="match status" value="1"/>
</dbReference>
<reference evidence="5" key="1">
    <citation type="submission" date="2014-09" db="EMBL/GenBank/DDBJ databases">
        <authorList>
            <person name="Gomez-Valero L."/>
        </authorList>
    </citation>
    <scope>NUCLEOTIDE SEQUENCE [LARGE SCALE GENOMIC DNA]</scope>
    <source>
        <strain evidence="5">ATCC700992</strain>
    </source>
</reference>
<keyword evidence="3" id="KW-0472">Membrane</keyword>
<evidence type="ECO:0000256" key="2">
    <source>
        <dbReference type="SAM" id="MobiDB-lite"/>
    </source>
</evidence>
<dbReference type="CDD" id="cd00229">
    <property type="entry name" value="SGNH_hydrolase"/>
    <property type="match status" value="1"/>
</dbReference>
<dbReference type="Pfam" id="PF00657">
    <property type="entry name" value="Lipase_GDSL"/>
    <property type="match status" value="1"/>
</dbReference>
<dbReference type="GO" id="GO:0016788">
    <property type="term" value="F:hydrolase activity, acting on ester bonds"/>
    <property type="evidence" value="ECO:0007669"/>
    <property type="project" value="InterPro"/>
</dbReference>
<evidence type="ECO:0000313" key="5">
    <source>
        <dbReference type="Proteomes" id="UP000032430"/>
    </source>
</evidence>
<accession>A0A098G0X0</accession>
<gene>
    <name evidence="4" type="ORF">LFA_0666</name>
</gene>
<feature type="region of interest" description="Disordered" evidence="2">
    <location>
        <begin position="467"/>
        <end position="489"/>
    </location>
</feature>
<dbReference type="InterPro" id="IPR001087">
    <property type="entry name" value="GDSL"/>
</dbReference>
<keyword evidence="1" id="KW-0175">Coiled coil</keyword>
<proteinExistence type="predicted"/>
<dbReference type="Gene3D" id="3.40.50.1110">
    <property type="entry name" value="SGNH hydrolase"/>
    <property type="match status" value="1"/>
</dbReference>
<dbReference type="AlphaFoldDB" id="A0A098G0X0"/>
<dbReference type="HOGENOM" id="CLU_557582_0_0_6"/>
<feature type="transmembrane region" description="Helical" evidence="3">
    <location>
        <begin position="433"/>
        <end position="455"/>
    </location>
</feature>
<protein>
    <submittedName>
        <fullName evidence="4">Uncharacterized protein</fullName>
    </submittedName>
</protein>
<keyword evidence="3" id="KW-1133">Transmembrane helix</keyword>
<evidence type="ECO:0000313" key="4">
    <source>
        <dbReference type="EMBL" id="CEG56118.1"/>
    </source>
</evidence>
<dbReference type="KEGG" id="lfa:LFA_0666"/>
<name>A0A098G0X0_9GAMM</name>
<evidence type="ECO:0000256" key="3">
    <source>
        <dbReference type="SAM" id="Phobius"/>
    </source>
</evidence>
<keyword evidence="3" id="KW-0812">Transmembrane</keyword>
<dbReference type="EMBL" id="LN614827">
    <property type="protein sequence ID" value="CEG56118.1"/>
    <property type="molecule type" value="Genomic_DNA"/>
</dbReference>